<dbReference type="AlphaFoldDB" id="A0A1G8HQJ0"/>
<name>A0A1G8HQJ0_9BACI</name>
<dbReference type="InterPro" id="IPR000792">
    <property type="entry name" value="Tscrpt_reg_LuxR_C"/>
</dbReference>
<dbReference type="RefSeq" id="WP_091275264.1">
    <property type="nucleotide sequence ID" value="NZ_FNDK01000021.1"/>
</dbReference>
<organism evidence="5 6">
    <name type="scientific">Alteribacillus persepolensis</name>
    <dbReference type="NCBI Taxonomy" id="568899"/>
    <lineage>
        <taxon>Bacteria</taxon>
        <taxon>Bacillati</taxon>
        <taxon>Bacillota</taxon>
        <taxon>Bacilli</taxon>
        <taxon>Bacillales</taxon>
        <taxon>Bacillaceae</taxon>
        <taxon>Alteribacillus</taxon>
    </lineage>
</organism>
<dbReference type="InterPro" id="IPR029016">
    <property type="entry name" value="GAF-like_dom_sf"/>
</dbReference>
<evidence type="ECO:0000256" key="1">
    <source>
        <dbReference type="ARBA" id="ARBA00023015"/>
    </source>
</evidence>
<dbReference type="PROSITE" id="PS00622">
    <property type="entry name" value="HTH_LUXR_1"/>
    <property type="match status" value="1"/>
</dbReference>
<accession>A0A1G8HQJ0</accession>
<evidence type="ECO:0000313" key="6">
    <source>
        <dbReference type="Proteomes" id="UP000199163"/>
    </source>
</evidence>
<dbReference type="Gene3D" id="3.30.450.40">
    <property type="match status" value="1"/>
</dbReference>
<evidence type="ECO:0000259" key="4">
    <source>
        <dbReference type="PROSITE" id="PS50043"/>
    </source>
</evidence>
<dbReference type="PROSITE" id="PS50043">
    <property type="entry name" value="HTH_LUXR_2"/>
    <property type="match status" value="1"/>
</dbReference>
<proteinExistence type="predicted"/>
<protein>
    <submittedName>
        <fullName evidence="5">Regulatory protein, luxR family</fullName>
    </submittedName>
</protein>
<dbReference type="PANTHER" id="PTHR44688:SF16">
    <property type="entry name" value="DNA-BINDING TRANSCRIPTIONAL ACTIVATOR DEVR_DOSR"/>
    <property type="match status" value="1"/>
</dbReference>
<dbReference type="STRING" id="568899.SAMN05192534_1216"/>
<dbReference type="OrthoDB" id="2612750at2"/>
<dbReference type="Proteomes" id="UP000199163">
    <property type="component" value="Unassembled WGS sequence"/>
</dbReference>
<dbReference type="SUPFAM" id="SSF55781">
    <property type="entry name" value="GAF domain-like"/>
    <property type="match status" value="1"/>
</dbReference>
<keyword evidence="2" id="KW-0238">DNA-binding</keyword>
<dbReference type="InterPro" id="IPR016032">
    <property type="entry name" value="Sig_transdc_resp-reg_C-effctor"/>
</dbReference>
<keyword evidence="3" id="KW-0804">Transcription</keyword>
<sequence length="348" mass="41033">MVSPVHLPKSDNERVMKLISGLSTSFKKGSHSLQHLLSEIFGYHSSILWRIDQEGSLSDPLNHYISDYLVEDYLNYFYERDYLHPKKLLHAYRKETVLRLEDVIPMKTYEASNYYTEFMKKHRYYYEMVLLLHSRDTLVGAIGIARSRSENRFTERDLNRIRAIAPFISNLLYLEKEYEKERKEKEVLEAFANKSNTGLLVLDDKLDVLYMNPAVWNIHRETALYKSIDSFIKDIIAMFSNQFTASSKLQLQGYNIQVIAHKEVFLSKESHYAVIIEKAKTEERLENDKIFDKLTEREKEICYYLKKGYTSKEISQKLFISVHTVNKHTRNIYRKAGVNSRALLQARL</sequence>
<dbReference type="GO" id="GO:0045892">
    <property type="term" value="P:negative regulation of DNA-templated transcription"/>
    <property type="evidence" value="ECO:0007669"/>
    <property type="project" value="UniProtKB-ARBA"/>
</dbReference>
<dbReference type="CDD" id="cd06170">
    <property type="entry name" value="LuxR_C_like"/>
    <property type="match status" value="1"/>
</dbReference>
<dbReference type="GO" id="GO:0003677">
    <property type="term" value="F:DNA binding"/>
    <property type="evidence" value="ECO:0007669"/>
    <property type="project" value="UniProtKB-KW"/>
</dbReference>
<dbReference type="Pfam" id="PF00196">
    <property type="entry name" value="GerE"/>
    <property type="match status" value="1"/>
</dbReference>
<evidence type="ECO:0000256" key="2">
    <source>
        <dbReference type="ARBA" id="ARBA00023125"/>
    </source>
</evidence>
<dbReference type="EMBL" id="FNDK01000021">
    <property type="protein sequence ID" value="SDI08898.1"/>
    <property type="molecule type" value="Genomic_DNA"/>
</dbReference>
<reference evidence="5 6" key="1">
    <citation type="submission" date="2016-10" db="EMBL/GenBank/DDBJ databases">
        <authorList>
            <person name="de Groot N.N."/>
        </authorList>
    </citation>
    <scope>NUCLEOTIDE SEQUENCE [LARGE SCALE GENOMIC DNA]</scope>
    <source>
        <strain evidence="5 6">DSM 21632</strain>
    </source>
</reference>
<dbReference type="SMART" id="SM00421">
    <property type="entry name" value="HTH_LUXR"/>
    <property type="match status" value="1"/>
</dbReference>
<dbReference type="PANTHER" id="PTHR44688">
    <property type="entry name" value="DNA-BINDING TRANSCRIPTIONAL ACTIVATOR DEVR_DOSR"/>
    <property type="match status" value="1"/>
</dbReference>
<dbReference type="SUPFAM" id="SSF46894">
    <property type="entry name" value="C-terminal effector domain of the bipartite response regulators"/>
    <property type="match status" value="1"/>
</dbReference>
<dbReference type="InterPro" id="IPR036388">
    <property type="entry name" value="WH-like_DNA-bd_sf"/>
</dbReference>
<keyword evidence="6" id="KW-1185">Reference proteome</keyword>
<keyword evidence="1" id="KW-0805">Transcription regulation</keyword>
<dbReference type="PRINTS" id="PR00038">
    <property type="entry name" value="HTHLUXR"/>
</dbReference>
<gene>
    <name evidence="5" type="ORF">SAMN05192534_1216</name>
</gene>
<dbReference type="Gene3D" id="1.10.10.10">
    <property type="entry name" value="Winged helix-like DNA-binding domain superfamily/Winged helix DNA-binding domain"/>
    <property type="match status" value="1"/>
</dbReference>
<evidence type="ECO:0000256" key="3">
    <source>
        <dbReference type="ARBA" id="ARBA00023163"/>
    </source>
</evidence>
<feature type="domain" description="HTH luxR-type" evidence="4">
    <location>
        <begin position="287"/>
        <end position="348"/>
    </location>
</feature>
<evidence type="ECO:0000313" key="5">
    <source>
        <dbReference type="EMBL" id="SDI08898.1"/>
    </source>
</evidence>